<dbReference type="Pfam" id="PF05679">
    <property type="entry name" value="CHGN"/>
    <property type="match status" value="1"/>
</dbReference>
<dbReference type="GO" id="GO:0032580">
    <property type="term" value="C:Golgi cisterna membrane"/>
    <property type="evidence" value="ECO:0007669"/>
    <property type="project" value="UniProtKB-SubCell"/>
</dbReference>
<dbReference type="Gene3D" id="3.90.550.10">
    <property type="entry name" value="Spore Coat Polysaccharide Biosynthesis Protein SpsA, Chain A"/>
    <property type="match status" value="1"/>
</dbReference>
<dbReference type="InterPro" id="IPR051227">
    <property type="entry name" value="CS_glycosyltransferase"/>
</dbReference>
<evidence type="ECO:0000256" key="8">
    <source>
        <dbReference type="ARBA" id="ARBA00023136"/>
    </source>
</evidence>
<feature type="region of interest" description="Disordered" evidence="10">
    <location>
        <begin position="235"/>
        <end position="306"/>
    </location>
</feature>
<name>A0A8C4IL91_DICLA</name>
<dbReference type="AlphaFoldDB" id="A0A8C4IL91"/>
<dbReference type="PANTHER" id="PTHR12369">
    <property type="entry name" value="CHONDROITIN SYNTHASE"/>
    <property type="match status" value="1"/>
</dbReference>
<keyword evidence="8" id="KW-0472">Membrane</keyword>
<evidence type="ECO:0000256" key="1">
    <source>
        <dbReference type="ARBA" id="ARBA00004447"/>
    </source>
</evidence>
<gene>
    <name evidence="11" type="primary">b4galnt3b</name>
</gene>
<dbReference type="Proteomes" id="UP000694389">
    <property type="component" value="Unassembled WGS sequence"/>
</dbReference>
<reference evidence="11" key="2">
    <citation type="submission" date="2025-09" db="UniProtKB">
        <authorList>
            <consortium name="Ensembl"/>
        </authorList>
    </citation>
    <scope>IDENTIFICATION</scope>
</reference>
<comment type="subcellular location">
    <subcellularLocation>
        <location evidence="1 9">Golgi apparatus</location>
        <location evidence="1 9">Golgi stack membrane</location>
        <topology evidence="1 9">Single-pass type II membrane protein</topology>
    </subcellularLocation>
</comment>
<evidence type="ECO:0000256" key="5">
    <source>
        <dbReference type="ARBA" id="ARBA00022968"/>
    </source>
</evidence>
<evidence type="ECO:0000313" key="11">
    <source>
        <dbReference type="Ensembl" id="ENSDLAP00005057771.1"/>
    </source>
</evidence>
<keyword evidence="6" id="KW-1133">Transmembrane helix</keyword>
<organism evidence="11 12">
    <name type="scientific">Dicentrarchus labrax</name>
    <name type="common">European seabass</name>
    <name type="synonym">Morone labrax</name>
    <dbReference type="NCBI Taxonomy" id="13489"/>
    <lineage>
        <taxon>Eukaryota</taxon>
        <taxon>Metazoa</taxon>
        <taxon>Chordata</taxon>
        <taxon>Craniata</taxon>
        <taxon>Vertebrata</taxon>
        <taxon>Euteleostomi</taxon>
        <taxon>Actinopterygii</taxon>
        <taxon>Neopterygii</taxon>
        <taxon>Teleostei</taxon>
        <taxon>Neoteleostei</taxon>
        <taxon>Acanthomorphata</taxon>
        <taxon>Eupercaria</taxon>
        <taxon>Moronidae</taxon>
        <taxon>Dicentrarchus</taxon>
    </lineage>
</organism>
<evidence type="ECO:0000313" key="12">
    <source>
        <dbReference type="Proteomes" id="UP000694389"/>
    </source>
</evidence>
<protein>
    <recommendedName>
        <fullName evidence="9">Hexosyltransferase</fullName>
        <ecNumber evidence="9">2.4.1.-</ecNumber>
    </recommendedName>
</protein>
<dbReference type="EC" id="2.4.1.-" evidence="9"/>
<keyword evidence="4" id="KW-0812">Transmembrane</keyword>
<evidence type="ECO:0000256" key="4">
    <source>
        <dbReference type="ARBA" id="ARBA00022692"/>
    </source>
</evidence>
<keyword evidence="3 9" id="KW-0808">Transferase</keyword>
<evidence type="ECO:0000256" key="2">
    <source>
        <dbReference type="ARBA" id="ARBA00009239"/>
    </source>
</evidence>
<comment type="similarity">
    <text evidence="2 9">Belongs to the chondroitin N-acetylgalactosaminyltransferase family.</text>
</comment>
<dbReference type="InterPro" id="IPR029044">
    <property type="entry name" value="Nucleotide-diphossugar_trans"/>
</dbReference>
<dbReference type="SUPFAM" id="SSF53448">
    <property type="entry name" value="Nucleotide-diphospho-sugar transferases"/>
    <property type="match status" value="1"/>
</dbReference>
<keyword evidence="12" id="KW-1185">Reference proteome</keyword>
<evidence type="ECO:0000256" key="3">
    <source>
        <dbReference type="ARBA" id="ARBA00022679"/>
    </source>
</evidence>
<evidence type="ECO:0000256" key="6">
    <source>
        <dbReference type="ARBA" id="ARBA00022989"/>
    </source>
</evidence>
<evidence type="ECO:0000256" key="10">
    <source>
        <dbReference type="SAM" id="MobiDB-lite"/>
    </source>
</evidence>
<dbReference type="GO" id="GO:0008376">
    <property type="term" value="F:acetylgalactosaminyltransferase activity"/>
    <property type="evidence" value="ECO:0007669"/>
    <property type="project" value="InterPro"/>
</dbReference>
<dbReference type="CDD" id="cd00761">
    <property type="entry name" value="Glyco_tranf_GTA_type"/>
    <property type="match status" value="1"/>
</dbReference>
<proteinExistence type="inferred from homology"/>
<dbReference type="InterPro" id="IPR008428">
    <property type="entry name" value="Chond_GalNAc"/>
</dbReference>
<dbReference type="Ensembl" id="ENSDLAT00005061257.2">
    <property type="protein sequence ID" value="ENSDLAP00005057771.1"/>
    <property type="gene ID" value="ENSDLAG00005024478.2"/>
</dbReference>
<evidence type="ECO:0000256" key="7">
    <source>
        <dbReference type="ARBA" id="ARBA00023034"/>
    </source>
</evidence>
<keyword evidence="5 9" id="KW-0735">Signal-anchor</keyword>
<dbReference type="PANTHER" id="PTHR12369:SF15">
    <property type="entry name" value="BETA-1,4-N-ACETYLGALACTOSAMINYLTRANSFERASE 3"/>
    <property type="match status" value="1"/>
</dbReference>
<evidence type="ECO:0000256" key="9">
    <source>
        <dbReference type="RuleBase" id="RU364016"/>
    </source>
</evidence>
<feature type="compositionally biased region" description="Basic and acidic residues" evidence="10">
    <location>
        <begin position="265"/>
        <end position="274"/>
    </location>
</feature>
<dbReference type="GeneTree" id="ENSGT01050000244857"/>
<reference evidence="11" key="1">
    <citation type="submission" date="2025-08" db="UniProtKB">
        <authorList>
            <consortium name="Ensembl"/>
        </authorList>
    </citation>
    <scope>IDENTIFICATION</scope>
</reference>
<keyword evidence="7 9" id="KW-0333">Golgi apparatus</keyword>
<sequence>SCSSISDDNSEFWLSTDDSPLKLQLLALVGKTGTEWTAPGEFEKYASQTSRPVRLSAQKRYFFEVIHKQNDRGTDHVEVAWQLLDRDFRFMVIESNHISLYVNESALLLSDVAHIPQTAASHQHAPTKQHSAAADMLGKDPRDTLYQVPLINSKFLQGVLPDCSYQPSYTIKDFPLLRYQGLQFVCVYIVSLFYLHSYCFLQFTLFFRAHYSHIKGPEYSVLELEELENHTKTQISSDSWATRKGKSTDTSGQRAWSDTEGEEEQAGKEDEVHNRAVNRKHIGEDERDSLWGPGTDLEGTDDEDLTPAPVFDTEVNWSQTFQVNHLDLQAQRSDWIDLHCNVSGNLLLHSSDALPMVKAFMDQLNEKNHGRFTLVRVVNVVKRVDGVQGSRYLLELELKDVDGQLLRLSHYIYTLIRYSRRRSKEFGFQRSKPQLVLCNPVGFRWNPVATVHFIVPVKNQARWVQQLIADMEQLFRETRDTNFNLIITDFNSTDMDVRKALQKSSLPRYEYVKLGGNFERSAGLQAGVDLISDDHSIVFLCDLHIYFPPSIIDTIRKHCVEGYMAFAPIVLRLDCGATPLEARGYWEVNGFGLLGIYKSDLDTVGGMNTREFTDRWGGEDWELLDRILQAGLEVERIYLRNFFHHYHSKRGMWNRHMKQ</sequence>
<accession>A0A8C4IL91</accession>